<dbReference type="AlphaFoldDB" id="A0A1H8S8X9"/>
<keyword evidence="1" id="KW-0732">Signal</keyword>
<organism evidence="2 3">
    <name type="scientific">Salinihabitans flavidus</name>
    <dbReference type="NCBI Taxonomy" id="569882"/>
    <lineage>
        <taxon>Bacteria</taxon>
        <taxon>Pseudomonadati</taxon>
        <taxon>Pseudomonadota</taxon>
        <taxon>Alphaproteobacteria</taxon>
        <taxon>Rhodobacterales</taxon>
        <taxon>Roseobacteraceae</taxon>
        <taxon>Salinihabitans</taxon>
    </lineage>
</organism>
<evidence type="ECO:0000313" key="2">
    <source>
        <dbReference type="EMBL" id="SEO74633.1"/>
    </source>
</evidence>
<dbReference type="EMBL" id="FODS01000011">
    <property type="protein sequence ID" value="SEO74633.1"/>
    <property type="molecule type" value="Genomic_DNA"/>
</dbReference>
<accession>A0A1H8S8X9</accession>
<dbReference type="RefSeq" id="WP_425441320.1">
    <property type="nucleotide sequence ID" value="NZ_FODS01000011.1"/>
</dbReference>
<dbReference type="STRING" id="569882.SAMN04490248_11130"/>
<sequence>MAGPICQTGAMIRLALPLLLLLAAPALADPPVVEGAEAGRSSESWRVSVTLSHPDTGWNHYADGWRVLDENGTELGRRVLHHPHVDEQPFTRSLSGLDLPEGSGAIWIEPRCSVDGWSGTRTRVDLP</sequence>
<reference evidence="2 3" key="1">
    <citation type="submission" date="2016-10" db="EMBL/GenBank/DDBJ databases">
        <authorList>
            <person name="de Groot N.N."/>
        </authorList>
    </citation>
    <scope>NUCLEOTIDE SEQUENCE [LARGE SCALE GENOMIC DNA]</scope>
    <source>
        <strain evidence="2 3">DSM 27842</strain>
    </source>
</reference>
<feature type="signal peptide" evidence="1">
    <location>
        <begin position="1"/>
        <end position="28"/>
    </location>
</feature>
<evidence type="ECO:0000256" key="1">
    <source>
        <dbReference type="SAM" id="SignalP"/>
    </source>
</evidence>
<name>A0A1H8S8X9_9RHOB</name>
<evidence type="ECO:0000313" key="3">
    <source>
        <dbReference type="Proteomes" id="UP000198893"/>
    </source>
</evidence>
<protein>
    <submittedName>
        <fullName evidence="2">Uncharacterized protein</fullName>
    </submittedName>
</protein>
<gene>
    <name evidence="2" type="ORF">SAMN04490248_11130</name>
</gene>
<keyword evidence="3" id="KW-1185">Reference proteome</keyword>
<dbReference type="Proteomes" id="UP000198893">
    <property type="component" value="Unassembled WGS sequence"/>
</dbReference>
<proteinExistence type="predicted"/>
<feature type="chain" id="PRO_5011760732" evidence="1">
    <location>
        <begin position="29"/>
        <end position="127"/>
    </location>
</feature>